<dbReference type="PANTHER" id="PTHR47968:SF13">
    <property type="entry name" value="KINESIN-LIKE PROTEIN KIF19 ISOFORM X1"/>
    <property type="match status" value="1"/>
</dbReference>
<dbReference type="PROSITE" id="PS00411">
    <property type="entry name" value="KINESIN_MOTOR_1"/>
    <property type="match status" value="1"/>
</dbReference>
<dbReference type="GO" id="GO:0007018">
    <property type="term" value="P:microtubule-based movement"/>
    <property type="evidence" value="ECO:0007669"/>
    <property type="project" value="InterPro"/>
</dbReference>
<dbReference type="SUPFAM" id="SSF52540">
    <property type="entry name" value="P-loop containing nucleoside triphosphate hydrolases"/>
    <property type="match status" value="1"/>
</dbReference>
<evidence type="ECO:0000313" key="11">
    <source>
        <dbReference type="EMBL" id="CDQ93622.1"/>
    </source>
</evidence>
<keyword evidence="6" id="KW-0505">Motor protein</keyword>
<evidence type="ECO:0000256" key="6">
    <source>
        <dbReference type="ARBA" id="ARBA00023175"/>
    </source>
</evidence>
<evidence type="ECO:0000256" key="8">
    <source>
        <dbReference type="PROSITE-ProRule" id="PRU00283"/>
    </source>
</evidence>
<evidence type="ECO:0000256" key="5">
    <source>
        <dbReference type="ARBA" id="ARBA00023054"/>
    </source>
</evidence>
<dbReference type="InterPro" id="IPR027640">
    <property type="entry name" value="Kinesin-like_fam"/>
</dbReference>
<accession>A0A060YPW8</accession>
<evidence type="ECO:0000256" key="4">
    <source>
        <dbReference type="ARBA" id="ARBA00022840"/>
    </source>
</evidence>
<comment type="similarity">
    <text evidence="8">Belongs to the TRAFAC class myosin-kinesin ATPase superfamily. Kinesin family.</text>
</comment>
<dbReference type="Pfam" id="PF00225">
    <property type="entry name" value="Kinesin"/>
    <property type="match status" value="1"/>
</dbReference>
<dbReference type="GO" id="GO:0005874">
    <property type="term" value="C:microtubule"/>
    <property type="evidence" value="ECO:0007669"/>
    <property type="project" value="UniProtKB-KW"/>
</dbReference>
<keyword evidence="3" id="KW-0547">Nucleotide-binding</keyword>
<dbReference type="PRINTS" id="PR00380">
    <property type="entry name" value="KINESINHEAVY"/>
</dbReference>
<keyword evidence="5" id="KW-0175">Coiled coil</keyword>
<organism evidence="11 12">
    <name type="scientific">Oncorhynchus mykiss</name>
    <name type="common">Rainbow trout</name>
    <name type="synonym">Salmo gairdneri</name>
    <dbReference type="NCBI Taxonomy" id="8022"/>
    <lineage>
        <taxon>Eukaryota</taxon>
        <taxon>Metazoa</taxon>
        <taxon>Chordata</taxon>
        <taxon>Craniata</taxon>
        <taxon>Vertebrata</taxon>
        <taxon>Euteleostomi</taxon>
        <taxon>Actinopterygii</taxon>
        <taxon>Neopterygii</taxon>
        <taxon>Teleostei</taxon>
        <taxon>Protacanthopterygii</taxon>
        <taxon>Salmoniformes</taxon>
        <taxon>Salmonidae</taxon>
        <taxon>Salmoninae</taxon>
        <taxon>Oncorhynchus</taxon>
    </lineage>
</organism>
<protein>
    <recommendedName>
        <fullName evidence="10">Kinesin motor domain-containing protein</fullName>
    </recommendedName>
</protein>
<dbReference type="InterPro" id="IPR019821">
    <property type="entry name" value="Kinesin_motor_CS"/>
</dbReference>
<dbReference type="GO" id="GO:0003777">
    <property type="term" value="F:microtubule motor activity"/>
    <property type="evidence" value="ECO:0007669"/>
    <property type="project" value="InterPro"/>
</dbReference>
<feature type="domain" description="Kinesin motor" evidence="10">
    <location>
        <begin position="1"/>
        <end position="136"/>
    </location>
</feature>
<keyword evidence="2" id="KW-0493">Microtubule</keyword>
<dbReference type="PaxDb" id="8022-A0A060YPW8"/>
<dbReference type="STRING" id="8022.A0A060YPW8"/>
<dbReference type="EMBL" id="FR915593">
    <property type="protein sequence ID" value="CDQ93622.1"/>
    <property type="molecule type" value="Genomic_DNA"/>
</dbReference>
<dbReference type="AlphaFoldDB" id="A0A060YPW8"/>
<dbReference type="Proteomes" id="UP000193380">
    <property type="component" value="Unassembled WGS sequence"/>
</dbReference>
<dbReference type="GO" id="GO:0005524">
    <property type="term" value="F:ATP binding"/>
    <property type="evidence" value="ECO:0007669"/>
    <property type="project" value="UniProtKB-KW"/>
</dbReference>
<evidence type="ECO:0000256" key="1">
    <source>
        <dbReference type="ARBA" id="ARBA00004245"/>
    </source>
</evidence>
<comment type="caution">
    <text evidence="8">Lacks conserved residue(s) required for the propagation of feature annotation.</text>
</comment>
<gene>
    <name evidence="11" type="ORF">GSONMT00018879001</name>
</gene>
<dbReference type="PANTHER" id="PTHR47968">
    <property type="entry name" value="CENTROMERE PROTEIN E"/>
    <property type="match status" value="1"/>
</dbReference>
<name>A0A060YPW8_ONCMY</name>
<reference evidence="11" key="1">
    <citation type="journal article" date="2014" name="Nat. Commun.">
        <title>The rainbow trout genome provides novel insights into evolution after whole-genome duplication in vertebrates.</title>
        <authorList>
            <person name="Berthelot C."/>
            <person name="Brunet F."/>
            <person name="Chalopin D."/>
            <person name="Juanchich A."/>
            <person name="Bernard M."/>
            <person name="Noel B."/>
            <person name="Bento P."/>
            <person name="Da Silva C."/>
            <person name="Labadie K."/>
            <person name="Alberti A."/>
            <person name="Aury J.M."/>
            <person name="Louis A."/>
            <person name="Dehais P."/>
            <person name="Bardou P."/>
            <person name="Montfort J."/>
            <person name="Klopp C."/>
            <person name="Cabau C."/>
            <person name="Gaspin C."/>
            <person name="Thorgaard G.H."/>
            <person name="Boussaha M."/>
            <person name="Quillet E."/>
            <person name="Guyomard R."/>
            <person name="Galiana D."/>
            <person name="Bobe J."/>
            <person name="Volff J.N."/>
            <person name="Genet C."/>
            <person name="Wincker P."/>
            <person name="Jaillon O."/>
            <person name="Roest Crollius H."/>
            <person name="Guiguen Y."/>
        </authorList>
    </citation>
    <scope>NUCLEOTIDE SEQUENCE [LARGE SCALE GENOMIC DNA]</scope>
</reference>
<sequence length="136" mass="15128">MIRDLLNPSSGFLDLREDSKGEIQVAGITEVCTINAREIMDLLMKGNKQRTQEPTAANQTSSRSHAVLQVSVRQTSRCRDLLQEVRFARLFMIDLAGSERASQVRNTMCVLGCVYEYGVGACVCVFSLVMVCYLCP</sequence>
<keyword evidence="7" id="KW-0963">Cytoplasm</keyword>
<feature type="transmembrane region" description="Helical" evidence="9">
    <location>
        <begin position="114"/>
        <end position="135"/>
    </location>
</feature>
<dbReference type="PROSITE" id="PS50067">
    <property type="entry name" value="KINESIN_MOTOR_2"/>
    <property type="match status" value="1"/>
</dbReference>
<dbReference type="GO" id="GO:0008017">
    <property type="term" value="F:microtubule binding"/>
    <property type="evidence" value="ECO:0007669"/>
    <property type="project" value="InterPro"/>
</dbReference>
<keyword evidence="9" id="KW-0472">Membrane</keyword>
<keyword evidence="7" id="KW-0206">Cytoskeleton</keyword>
<dbReference type="Gene3D" id="3.40.850.10">
    <property type="entry name" value="Kinesin motor domain"/>
    <property type="match status" value="1"/>
</dbReference>
<reference evidence="11" key="2">
    <citation type="submission" date="2014-03" db="EMBL/GenBank/DDBJ databases">
        <authorList>
            <person name="Genoscope - CEA"/>
        </authorList>
    </citation>
    <scope>NUCLEOTIDE SEQUENCE</scope>
</reference>
<evidence type="ECO:0000256" key="2">
    <source>
        <dbReference type="ARBA" id="ARBA00022701"/>
    </source>
</evidence>
<keyword evidence="4" id="KW-0067">ATP-binding</keyword>
<keyword evidence="9" id="KW-1133">Transmembrane helix</keyword>
<evidence type="ECO:0000313" key="12">
    <source>
        <dbReference type="Proteomes" id="UP000193380"/>
    </source>
</evidence>
<evidence type="ECO:0000256" key="7">
    <source>
        <dbReference type="ARBA" id="ARBA00023212"/>
    </source>
</evidence>
<dbReference type="InterPro" id="IPR027417">
    <property type="entry name" value="P-loop_NTPase"/>
</dbReference>
<evidence type="ECO:0000256" key="3">
    <source>
        <dbReference type="ARBA" id="ARBA00022741"/>
    </source>
</evidence>
<evidence type="ECO:0000256" key="9">
    <source>
        <dbReference type="SAM" id="Phobius"/>
    </source>
</evidence>
<comment type="subcellular location">
    <subcellularLocation>
        <location evidence="1">Cytoplasm</location>
        <location evidence="1">Cytoskeleton</location>
    </subcellularLocation>
</comment>
<keyword evidence="9" id="KW-0812">Transmembrane</keyword>
<proteinExistence type="inferred from homology"/>
<evidence type="ECO:0000259" key="10">
    <source>
        <dbReference type="PROSITE" id="PS50067"/>
    </source>
</evidence>
<dbReference type="InterPro" id="IPR036961">
    <property type="entry name" value="Kinesin_motor_dom_sf"/>
</dbReference>
<dbReference type="InterPro" id="IPR001752">
    <property type="entry name" value="Kinesin_motor_dom"/>
</dbReference>